<feature type="transmembrane region" description="Helical" evidence="6">
    <location>
        <begin position="47"/>
        <end position="67"/>
    </location>
</feature>
<feature type="transmembrane region" description="Helical" evidence="6">
    <location>
        <begin position="118"/>
        <end position="137"/>
    </location>
</feature>
<evidence type="ECO:0000313" key="8">
    <source>
        <dbReference type="Proteomes" id="UP001596405"/>
    </source>
</evidence>
<protein>
    <submittedName>
        <fullName evidence="7">Lipopolysaccharide biosynthesis protein</fullName>
    </submittedName>
</protein>
<evidence type="ECO:0000313" key="7">
    <source>
        <dbReference type="EMBL" id="MFC6996808.1"/>
    </source>
</evidence>
<organism evidence="7 8">
    <name type="scientific">Rufibacter roseus</name>
    <dbReference type="NCBI Taxonomy" id="1567108"/>
    <lineage>
        <taxon>Bacteria</taxon>
        <taxon>Pseudomonadati</taxon>
        <taxon>Bacteroidota</taxon>
        <taxon>Cytophagia</taxon>
        <taxon>Cytophagales</taxon>
        <taxon>Hymenobacteraceae</taxon>
        <taxon>Rufibacter</taxon>
    </lineage>
</organism>
<gene>
    <name evidence="7" type="ORF">ACFQHR_04190</name>
</gene>
<feature type="transmembrane region" description="Helical" evidence="6">
    <location>
        <begin position="194"/>
        <end position="214"/>
    </location>
</feature>
<accession>A0ABW2DIF9</accession>
<dbReference type="InterPro" id="IPR050833">
    <property type="entry name" value="Poly_Biosynth_Transport"/>
</dbReference>
<evidence type="ECO:0000256" key="4">
    <source>
        <dbReference type="ARBA" id="ARBA00022989"/>
    </source>
</evidence>
<keyword evidence="8" id="KW-1185">Reference proteome</keyword>
<feature type="transmembrane region" description="Helical" evidence="6">
    <location>
        <begin position="445"/>
        <end position="463"/>
    </location>
</feature>
<keyword evidence="3 6" id="KW-0812">Transmembrane</keyword>
<reference evidence="8" key="1">
    <citation type="journal article" date="2019" name="Int. J. Syst. Evol. Microbiol.">
        <title>The Global Catalogue of Microorganisms (GCM) 10K type strain sequencing project: providing services to taxonomists for standard genome sequencing and annotation.</title>
        <authorList>
            <consortium name="The Broad Institute Genomics Platform"/>
            <consortium name="The Broad Institute Genome Sequencing Center for Infectious Disease"/>
            <person name="Wu L."/>
            <person name="Ma J."/>
        </authorList>
    </citation>
    <scope>NUCLEOTIDE SEQUENCE [LARGE SCALE GENOMIC DNA]</scope>
    <source>
        <strain evidence="8">CGMCC 4.7393</strain>
    </source>
</reference>
<dbReference type="Proteomes" id="UP001596405">
    <property type="component" value="Unassembled WGS sequence"/>
</dbReference>
<feature type="transmembrane region" description="Helical" evidence="6">
    <location>
        <begin position="149"/>
        <end position="174"/>
    </location>
</feature>
<evidence type="ECO:0000256" key="1">
    <source>
        <dbReference type="ARBA" id="ARBA00004651"/>
    </source>
</evidence>
<feature type="transmembrane region" description="Helical" evidence="6">
    <location>
        <begin position="386"/>
        <end position="405"/>
    </location>
</feature>
<dbReference type="Pfam" id="PF13440">
    <property type="entry name" value="Polysacc_synt_3"/>
    <property type="match status" value="1"/>
</dbReference>
<dbReference type="EMBL" id="JBHSYQ010000003">
    <property type="protein sequence ID" value="MFC6996808.1"/>
    <property type="molecule type" value="Genomic_DNA"/>
</dbReference>
<keyword evidence="2" id="KW-1003">Cell membrane</keyword>
<comment type="caution">
    <text evidence="7">The sequence shown here is derived from an EMBL/GenBank/DDBJ whole genome shotgun (WGS) entry which is preliminary data.</text>
</comment>
<dbReference type="RefSeq" id="WP_066626005.1">
    <property type="nucleotide sequence ID" value="NZ_JBHSYQ010000003.1"/>
</dbReference>
<evidence type="ECO:0000256" key="2">
    <source>
        <dbReference type="ARBA" id="ARBA00022475"/>
    </source>
</evidence>
<evidence type="ECO:0000256" key="6">
    <source>
        <dbReference type="SAM" id="Phobius"/>
    </source>
</evidence>
<feature type="transmembrane region" description="Helical" evidence="6">
    <location>
        <begin position="88"/>
        <end position="106"/>
    </location>
</feature>
<proteinExistence type="predicted"/>
<comment type="subcellular location">
    <subcellularLocation>
        <location evidence="1">Cell membrane</location>
        <topology evidence="1">Multi-pass membrane protein</topology>
    </subcellularLocation>
</comment>
<dbReference type="PANTHER" id="PTHR30250:SF11">
    <property type="entry name" value="O-ANTIGEN TRANSPORTER-RELATED"/>
    <property type="match status" value="1"/>
</dbReference>
<feature type="transmembrane region" description="Helical" evidence="6">
    <location>
        <begin position="469"/>
        <end position="489"/>
    </location>
</feature>
<evidence type="ECO:0000256" key="5">
    <source>
        <dbReference type="ARBA" id="ARBA00023136"/>
    </source>
</evidence>
<name>A0ABW2DIF9_9BACT</name>
<feature type="transmembrane region" description="Helical" evidence="6">
    <location>
        <begin position="357"/>
        <end position="374"/>
    </location>
</feature>
<keyword evidence="4 6" id="KW-1133">Transmembrane helix</keyword>
<feature type="transmembrane region" description="Helical" evidence="6">
    <location>
        <begin position="411"/>
        <end position="433"/>
    </location>
</feature>
<feature type="transmembrane region" description="Helical" evidence="6">
    <location>
        <begin position="12"/>
        <end position="35"/>
    </location>
</feature>
<dbReference type="PANTHER" id="PTHR30250">
    <property type="entry name" value="PST FAMILY PREDICTED COLANIC ACID TRANSPORTER"/>
    <property type="match status" value="1"/>
</dbReference>
<sequence length="499" mass="56413">MSIAKKLVGQTAAYGLSSIVGRALNYLLVPLYTGVFAPEEYAVVTKLYAFVAVINILYTYGMETAFFRFSNKPGADKLALYRKVQSMVLTSSLLLTGAMVLFANPIAAALDYPGYEKYIIWLAVTMGVDAIVAIPFARLRLENKATRFAVIRLTNIFLVIGGNLFFLVLCRDIYLGKYLQGLRPLVESIYSPELGVGYIFIINMVANLLFIPMLWPQFRDFRYKINLPEMWPMLVYAFPILVMGLAGATNEMLSRLMLEDWLPENFYPSISNEAALGIFGANYKLAIMMSLIIQAFRYAAEPFFFSQAQEKNSPATFALVMRWFVIICALVYLGISANLDIFQYFLGSESYRTGMEVVPVLLLAYLFNGVYYNLTVWFKLTDRTQYGTYITIFGAVVTIVANYLLIPVMGYMGSAIAAFLCYFSMAVACYAIGQKYFPVPYPVKAIFGYLLLATGLLWLSNAWEVENFWLRNAYHLSLCVVFVGVVWLVERPGLRQLRR</sequence>
<keyword evidence="5 6" id="KW-0472">Membrane</keyword>
<feature type="transmembrane region" description="Helical" evidence="6">
    <location>
        <begin position="274"/>
        <end position="296"/>
    </location>
</feature>
<feature type="transmembrane region" description="Helical" evidence="6">
    <location>
        <begin position="234"/>
        <end position="254"/>
    </location>
</feature>
<feature type="transmembrane region" description="Helical" evidence="6">
    <location>
        <begin position="317"/>
        <end position="337"/>
    </location>
</feature>
<evidence type="ECO:0000256" key="3">
    <source>
        <dbReference type="ARBA" id="ARBA00022692"/>
    </source>
</evidence>